<dbReference type="EMBL" id="KQ982422">
    <property type="protein sequence ID" value="KYQ56588.1"/>
    <property type="molecule type" value="Genomic_DNA"/>
</dbReference>
<protein>
    <submittedName>
        <fullName evidence="1">Uncharacterized protein</fullName>
    </submittedName>
</protein>
<proteinExistence type="predicted"/>
<accession>A0A151X8H4</accession>
<dbReference type="AlphaFoldDB" id="A0A151X8H4"/>
<gene>
    <name evidence="1" type="ORF">ALC60_04443</name>
</gene>
<dbReference type="STRING" id="64791.A0A151X8H4"/>
<reference evidence="1 2" key="1">
    <citation type="submission" date="2015-09" db="EMBL/GenBank/DDBJ databases">
        <title>Trachymyrmex zeteki WGS genome.</title>
        <authorList>
            <person name="Nygaard S."/>
            <person name="Hu H."/>
            <person name="Boomsma J."/>
            <person name="Zhang G."/>
        </authorList>
    </citation>
    <scope>NUCLEOTIDE SEQUENCE [LARGE SCALE GENOMIC DNA]</scope>
    <source>
        <strain evidence="1">Tzet28-1</strain>
        <tissue evidence="1">Whole body</tissue>
    </source>
</reference>
<evidence type="ECO:0000313" key="2">
    <source>
        <dbReference type="Proteomes" id="UP000075809"/>
    </source>
</evidence>
<dbReference type="Proteomes" id="UP000075809">
    <property type="component" value="Unassembled WGS sequence"/>
</dbReference>
<keyword evidence="2" id="KW-1185">Reference proteome</keyword>
<evidence type="ECO:0000313" key="1">
    <source>
        <dbReference type="EMBL" id="KYQ56588.1"/>
    </source>
</evidence>
<organism evidence="1 2">
    <name type="scientific">Mycetomoellerius zeteki</name>
    <dbReference type="NCBI Taxonomy" id="64791"/>
    <lineage>
        <taxon>Eukaryota</taxon>
        <taxon>Metazoa</taxon>
        <taxon>Ecdysozoa</taxon>
        <taxon>Arthropoda</taxon>
        <taxon>Hexapoda</taxon>
        <taxon>Insecta</taxon>
        <taxon>Pterygota</taxon>
        <taxon>Neoptera</taxon>
        <taxon>Endopterygota</taxon>
        <taxon>Hymenoptera</taxon>
        <taxon>Apocrita</taxon>
        <taxon>Aculeata</taxon>
        <taxon>Formicoidea</taxon>
        <taxon>Formicidae</taxon>
        <taxon>Myrmicinae</taxon>
        <taxon>Mycetomoellerius</taxon>
    </lineage>
</organism>
<name>A0A151X8H4_9HYME</name>
<sequence length="220" mass="25307">MKDPLSHITRKNGLDPFEIPSSLKKLSRRYKKRICSASCCQPVRSATKDVCSDFFRTKALALDTKSSSKERCTMQKRLEGQRLQRLPSEQILRTEITRIESAKSDKASACQKSAVAFRRACLTPEISGDTSRLPSSQELLTRYGKDIPVYQLERYEACRSKRNGLQDECIPPLLRAILKKEEQKRTLDKCSKKREQNVDQLDQNRMGESMNPIQFLLYVE</sequence>